<dbReference type="PANTHER" id="PTHR38041:SF1">
    <property type="entry name" value="CHORISMATE MUTASE"/>
    <property type="match status" value="1"/>
</dbReference>
<evidence type="ECO:0000256" key="1">
    <source>
        <dbReference type="ARBA" id="ARBA00023235"/>
    </source>
</evidence>
<accession>A0ABT3X3R3</accession>
<evidence type="ECO:0000313" key="4">
    <source>
        <dbReference type="Proteomes" id="UP001208017"/>
    </source>
</evidence>
<dbReference type="Gene3D" id="1.20.59.10">
    <property type="entry name" value="Chorismate mutase"/>
    <property type="match status" value="1"/>
</dbReference>
<comment type="caution">
    <text evidence="3">The sequence shown here is derived from an EMBL/GenBank/DDBJ whole genome shotgun (WGS) entry which is preliminary data.</text>
</comment>
<evidence type="ECO:0000313" key="3">
    <source>
        <dbReference type="EMBL" id="MCX7569389.1"/>
    </source>
</evidence>
<dbReference type="RefSeq" id="WP_267150634.1">
    <property type="nucleotide sequence ID" value="NZ_JAPMLT010000002.1"/>
</dbReference>
<feature type="domain" description="Chorismate mutase" evidence="2">
    <location>
        <begin position="1"/>
        <end position="83"/>
    </location>
</feature>
<dbReference type="PANTHER" id="PTHR38041">
    <property type="entry name" value="CHORISMATE MUTASE"/>
    <property type="match status" value="1"/>
</dbReference>
<dbReference type="InterPro" id="IPR002701">
    <property type="entry name" value="CM_II_prokaryot"/>
</dbReference>
<dbReference type="PROSITE" id="PS51168">
    <property type="entry name" value="CHORISMATE_MUT_2"/>
    <property type="match status" value="1"/>
</dbReference>
<name>A0ABT3X3R3_9BACL</name>
<evidence type="ECO:0000259" key="2">
    <source>
        <dbReference type="PROSITE" id="PS51168"/>
    </source>
</evidence>
<dbReference type="InterPro" id="IPR036979">
    <property type="entry name" value="CM_dom_sf"/>
</dbReference>
<keyword evidence="4" id="KW-1185">Reference proteome</keyword>
<gene>
    <name evidence="3" type="ORF">OS242_05400</name>
</gene>
<dbReference type="Pfam" id="PF01817">
    <property type="entry name" value="CM_2"/>
    <property type="match status" value="1"/>
</dbReference>
<keyword evidence="1" id="KW-0413">Isomerase</keyword>
<proteinExistence type="predicted"/>
<dbReference type="SUPFAM" id="SSF48600">
    <property type="entry name" value="Chorismate mutase II"/>
    <property type="match status" value="1"/>
</dbReference>
<reference evidence="3 4" key="1">
    <citation type="submission" date="2022-11" db="EMBL/GenBank/DDBJ databases">
        <title>Study of microbial diversity in lake waters.</title>
        <authorList>
            <person name="Zhang J."/>
        </authorList>
    </citation>
    <scope>NUCLEOTIDE SEQUENCE [LARGE SCALE GENOMIC DNA]</scope>
    <source>
        <strain evidence="3 4">DT12</strain>
    </source>
</reference>
<organism evidence="3 4">
    <name type="scientific">Tumebacillus lacus</name>
    <dbReference type="NCBI Taxonomy" id="2995335"/>
    <lineage>
        <taxon>Bacteria</taxon>
        <taxon>Bacillati</taxon>
        <taxon>Bacillota</taxon>
        <taxon>Bacilli</taxon>
        <taxon>Bacillales</taxon>
        <taxon>Alicyclobacillaceae</taxon>
        <taxon>Tumebacillus</taxon>
    </lineage>
</organism>
<dbReference type="InterPro" id="IPR036263">
    <property type="entry name" value="Chorismate_II_sf"/>
</dbReference>
<dbReference type="Proteomes" id="UP001208017">
    <property type="component" value="Unassembled WGS sequence"/>
</dbReference>
<protein>
    <submittedName>
        <fullName evidence="3">Chorismate mutase</fullName>
    </submittedName>
</protein>
<dbReference type="SMART" id="SM00830">
    <property type="entry name" value="CM_2"/>
    <property type="match status" value="1"/>
</dbReference>
<dbReference type="InterPro" id="IPR051331">
    <property type="entry name" value="Chorismate_mutase-related"/>
</dbReference>
<dbReference type="EMBL" id="JAPMLT010000002">
    <property type="protein sequence ID" value="MCX7569389.1"/>
    <property type="molecule type" value="Genomic_DNA"/>
</dbReference>
<sequence length="83" mass="9921">MNKMIDYRSQLDKVDQQLLETLAQRLEINREIRRYKADQQLPVVDASREQELLQNRKQYAEQIGVDPELTEELFKQILAFVTK</sequence>